<name>A0A8C4N3H4_EPTBU</name>
<evidence type="ECO:0000313" key="2">
    <source>
        <dbReference type="Ensembl" id="ENSEBUP00000001119.1"/>
    </source>
</evidence>
<keyword evidence="3" id="KW-1185">Reference proteome</keyword>
<dbReference type="PANTHER" id="PTHR14740">
    <property type="entry name" value="CASPASE ACTIVITY AND APOPTOSIS INHIBITOR 1"/>
    <property type="match status" value="1"/>
</dbReference>
<dbReference type="Pfam" id="PF15335">
    <property type="entry name" value="CAAP1"/>
    <property type="match status" value="1"/>
</dbReference>
<dbReference type="InterPro" id="IPR038991">
    <property type="entry name" value="CAAP1"/>
</dbReference>
<accession>A0A8C4N3H4</accession>
<evidence type="ECO:0000313" key="3">
    <source>
        <dbReference type="Proteomes" id="UP000694388"/>
    </source>
</evidence>
<protein>
    <submittedName>
        <fullName evidence="2">Caspase activity and apoptosis inhibitor 1</fullName>
    </submittedName>
</protein>
<dbReference type="Ensembl" id="ENSEBUT00000001437.1">
    <property type="protein sequence ID" value="ENSEBUP00000001119.1"/>
    <property type="gene ID" value="ENSEBUG00000001017.1"/>
</dbReference>
<feature type="compositionally biased region" description="Basic and acidic residues" evidence="1">
    <location>
        <begin position="222"/>
        <end position="235"/>
    </location>
</feature>
<dbReference type="AlphaFoldDB" id="A0A8C4N3H4"/>
<proteinExistence type="predicted"/>
<dbReference type="GeneTree" id="ENSGT00390000017010"/>
<dbReference type="Proteomes" id="UP000694388">
    <property type="component" value="Unplaced"/>
</dbReference>
<reference evidence="2" key="2">
    <citation type="submission" date="2025-09" db="UniProtKB">
        <authorList>
            <consortium name="Ensembl"/>
        </authorList>
    </citation>
    <scope>IDENTIFICATION</scope>
</reference>
<evidence type="ECO:0000256" key="1">
    <source>
        <dbReference type="SAM" id="MobiDB-lite"/>
    </source>
</evidence>
<organism evidence="2 3">
    <name type="scientific">Eptatretus burgeri</name>
    <name type="common">Inshore hagfish</name>
    <dbReference type="NCBI Taxonomy" id="7764"/>
    <lineage>
        <taxon>Eukaryota</taxon>
        <taxon>Metazoa</taxon>
        <taxon>Chordata</taxon>
        <taxon>Craniata</taxon>
        <taxon>Vertebrata</taxon>
        <taxon>Cyclostomata</taxon>
        <taxon>Myxini</taxon>
        <taxon>Myxiniformes</taxon>
        <taxon>Myxinidae</taxon>
        <taxon>Eptatretinae</taxon>
        <taxon>Eptatretus</taxon>
    </lineage>
</organism>
<dbReference type="GO" id="GO:0042981">
    <property type="term" value="P:regulation of apoptotic process"/>
    <property type="evidence" value="ECO:0007669"/>
    <property type="project" value="InterPro"/>
</dbReference>
<feature type="region of interest" description="Disordered" evidence="1">
    <location>
        <begin position="208"/>
        <end position="235"/>
    </location>
</feature>
<sequence length="295" mass="32673">LSPHTHGEGRGMRGGGGSQHQVLFPVEMCRLLSSQYGDDCLSRLGRLLKITKSPSRIRITFSVFTCQIARSGDAGESSDWEEGGMDLSVDLRPIGGYLCNRSEMLNHCMRAIGKQRLEHMLPDELKTCSTEEIRALCLKQLEGMSPTQVRHILAGVSLKTFEYARASGSWGDVGNNAFLVLLGYDSDVLSLVAKSDDNDQIGWNEREDLEEPDDAHSACNDAESKREREREGRDNLESDIDRCVKNILHLPQTSDALGLSGPTSQLEMLELELRARAIKALMKANEKALESHSND</sequence>
<dbReference type="PANTHER" id="PTHR14740:SF3">
    <property type="entry name" value="CASPASE ACTIVITY AND APOPTOSIS INHIBITOR 1"/>
    <property type="match status" value="1"/>
</dbReference>
<reference evidence="2" key="1">
    <citation type="submission" date="2025-08" db="UniProtKB">
        <authorList>
            <consortium name="Ensembl"/>
        </authorList>
    </citation>
    <scope>IDENTIFICATION</scope>
</reference>